<accession>A0A3M7MKH4</accession>
<dbReference type="OrthoDB" id="77828at2759"/>
<organism evidence="6 7">
    <name type="scientific">Pyrenophora seminiperda CCB06</name>
    <dbReference type="NCBI Taxonomy" id="1302712"/>
    <lineage>
        <taxon>Eukaryota</taxon>
        <taxon>Fungi</taxon>
        <taxon>Dikarya</taxon>
        <taxon>Ascomycota</taxon>
        <taxon>Pezizomycotina</taxon>
        <taxon>Dothideomycetes</taxon>
        <taxon>Pleosporomycetidae</taxon>
        <taxon>Pleosporales</taxon>
        <taxon>Pleosporineae</taxon>
        <taxon>Pleosporaceae</taxon>
        <taxon>Pyrenophora</taxon>
    </lineage>
</organism>
<comment type="subcellular location">
    <subcellularLocation>
        <location evidence="1">Chromosome</location>
        <location evidence="1">Telomere</location>
    </subcellularLocation>
</comment>
<evidence type="ECO:0000313" key="6">
    <source>
        <dbReference type="EMBL" id="RMZ74687.1"/>
    </source>
</evidence>
<evidence type="ECO:0000256" key="4">
    <source>
        <dbReference type="SAM" id="Coils"/>
    </source>
</evidence>
<dbReference type="Proteomes" id="UP000265663">
    <property type="component" value="Unassembled WGS sequence"/>
</dbReference>
<name>A0A3M7MKH4_9PLEO</name>
<evidence type="ECO:0000313" key="7">
    <source>
        <dbReference type="Proteomes" id="UP000265663"/>
    </source>
</evidence>
<keyword evidence="3" id="KW-0779">Telomere</keyword>
<evidence type="ECO:0000256" key="2">
    <source>
        <dbReference type="ARBA" id="ARBA00022454"/>
    </source>
</evidence>
<dbReference type="AlphaFoldDB" id="A0A3M7MKH4"/>
<dbReference type="InterPro" id="IPR018856">
    <property type="entry name" value="Stn1_N"/>
</dbReference>
<evidence type="ECO:0000256" key="3">
    <source>
        <dbReference type="ARBA" id="ARBA00022895"/>
    </source>
</evidence>
<keyword evidence="2" id="KW-0158">Chromosome</keyword>
<proteinExistence type="predicted"/>
<feature type="domain" description="CST complex subunit Stn1 N-terminal" evidence="5">
    <location>
        <begin position="54"/>
        <end position="216"/>
    </location>
</feature>
<evidence type="ECO:0000256" key="1">
    <source>
        <dbReference type="ARBA" id="ARBA00004574"/>
    </source>
</evidence>
<dbReference type="GO" id="GO:0000781">
    <property type="term" value="C:chromosome, telomeric region"/>
    <property type="evidence" value="ECO:0007669"/>
    <property type="project" value="UniProtKB-SubCell"/>
</dbReference>
<sequence length="267" mass="30693">MSMHPPTRPYRLYPAYCFRASPTFNTWVKVTAADVRALRTEKGFEAAALAKEVEIGQRIYFHLNHPIRYVCIVGVIVAIDDINLRYTVLTLDDGSGANIELKIVRLPPADRNPVDTSSNTEIPNVDIVSRFGIFDVVLDGQQLDIGSVIKAKCTISEFRGIKQLELKRISMITTTDQEVKAWAETAAFKQKVLSRPWHISSTEHQKITHSIKAEKKKLHEYERRKAEYELKKEEHRMAREAYDAQRDRKLETRRRKDEVIMNTGALI</sequence>
<reference evidence="6 7" key="1">
    <citation type="journal article" date="2014" name="PLoS ONE">
        <title>De novo Genome Assembly of the Fungal Plant Pathogen Pyrenophora semeniperda.</title>
        <authorList>
            <person name="Soliai M.M."/>
            <person name="Meyer S.E."/>
            <person name="Udall J.A."/>
            <person name="Elzinga D.E."/>
            <person name="Hermansen R.A."/>
            <person name="Bodily P.M."/>
            <person name="Hart A.A."/>
            <person name="Coleman C.E."/>
        </authorList>
    </citation>
    <scope>NUCLEOTIDE SEQUENCE [LARGE SCALE GENOMIC DNA]</scope>
    <source>
        <strain evidence="6 7">CCB06</strain>
        <tissue evidence="6">Mycelium</tissue>
    </source>
</reference>
<dbReference type="CDD" id="cd03524">
    <property type="entry name" value="RPA2_OBF_family"/>
    <property type="match status" value="1"/>
</dbReference>
<gene>
    <name evidence="6" type="ORF">GMOD_00003758</name>
</gene>
<dbReference type="Pfam" id="PF10451">
    <property type="entry name" value="Stn1"/>
    <property type="match status" value="1"/>
</dbReference>
<dbReference type="SUPFAM" id="SSF50249">
    <property type="entry name" value="Nucleic acid-binding proteins"/>
    <property type="match status" value="1"/>
</dbReference>
<dbReference type="InterPro" id="IPR012340">
    <property type="entry name" value="NA-bd_OB-fold"/>
</dbReference>
<keyword evidence="4" id="KW-0175">Coiled coil</keyword>
<protein>
    <submittedName>
        <fullName evidence="6">OB-fold nucleic acid binding domain-containing</fullName>
    </submittedName>
</protein>
<evidence type="ECO:0000259" key="5">
    <source>
        <dbReference type="Pfam" id="PF10451"/>
    </source>
</evidence>
<keyword evidence="7" id="KW-1185">Reference proteome</keyword>
<dbReference type="Gene3D" id="2.40.50.140">
    <property type="entry name" value="Nucleic acid-binding proteins"/>
    <property type="match status" value="1"/>
</dbReference>
<feature type="coiled-coil region" evidence="4">
    <location>
        <begin position="204"/>
        <end position="245"/>
    </location>
</feature>
<dbReference type="EMBL" id="KE747844">
    <property type="protein sequence ID" value="RMZ74687.1"/>
    <property type="molecule type" value="Genomic_DNA"/>
</dbReference>